<dbReference type="GO" id="GO:0004089">
    <property type="term" value="F:carbonate dehydratase activity"/>
    <property type="evidence" value="ECO:0007669"/>
    <property type="project" value="UniProtKB-UniRule"/>
</dbReference>
<protein>
    <recommendedName>
        <fullName evidence="3 8">Carbonic anhydrase</fullName>
        <ecNumber evidence="3 8">4.2.1.1</ecNumber>
    </recommendedName>
</protein>
<dbReference type="InterPro" id="IPR036398">
    <property type="entry name" value="CA_dom_sf"/>
</dbReference>
<dbReference type="EC" id="4.2.1.1" evidence="3 8"/>
<keyword evidence="4 8" id="KW-0479">Metal-binding</keyword>
<dbReference type="InterPro" id="IPR018338">
    <property type="entry name" value="Carbonic_anhydrase_a-class_CS"/>
</dbReference>
<comment type="catalytic activity">
    <reaction evidence="7 8">
        <text>hydrogencarbonate + H(+) = CO2 + H2O</text>
        <dbReference type="Rhea" id="RHEA:10748"/>
        <dbReference type="ChEBI" id="CHEBI:15377"/>
        <dbReference type="ChEBI" id="CHEBI:15378"/>
        <dbReference type="ChEBI" id="CHEBI:16526"/>
        <dbReference type="ChEBI" id="CHEBI:17544"/>
        <dbReference type="EC" id="4.2.1.1"/>
    </reaction>
</comment>
<dbReference type="SUPFAM" id="SSF51069">
    <property type="entry name" value="Carbonic anhydrase"/>
    <property type="match status" value="1"/>
</dbReference>
<evidence type="ECO:0000256" key="8">
    <source>
        <dbReference type="RuleBase" id="RU367011"/>
    </source>
</evidence>
<comment type="similarity">
    <text evidence="2 8">Belongs to the alpha-carbonic anhydrase family.</text>
</comment>
<dbReference type="Proteomes" id="UP000824782">
    <property type="component" value="Unassembled WGS sequence"/>
</dbReference>
<evidence type="ECO:0000256" key="6">
    <source>
        <dbReference type="ARBA" id="ARBA00023239"/>
    </source>
</evidence>
<dbReference type="EMBL" id="WNYA01000005">
    <property type="protein sequence ID" value="KAG8570534.1"/>
    <property type="molecule type" value="Genomic_DNA"/>
</dbReference>
<dbReference type="Pfam" id="PF00194">
    <property type="entry name" value="Carb_anhydrase"/>
    <property type="match status" value="1"/>
</dbReference>
<evidence type="ECO:0000256" key="4">
    <source>
        <dbReference type="ARBA" id="ARBA00022723"/>
    </source>
</evidence>
<accession>A0AAV7BDC4</accession>
<evidence type="ECO:0000256" key="5">
    <source>
        <dbReference type="ARBA" id="ARBA00022833"/>
    </source>
</evidence>
<evidence type="ECO:0000259" key="9">
    <source>
        <dbReference type="PROSITE" id="PS51144"/>
    </source>
</evidence>
<keyword evidence="5 8" id="KW-0862">Zinc</keyword>
<comment type="function">
    <text evidence="8">Reversible hydration of carbon dioxide.</text>
</comment>
<dbReference type="PANTHER" id="PTHR18952:SF120">
    <property type="entry name" value="CARBONIC ANHYDRASE 2"/>
    <property type="match status" value="1"/>
</dbReference>
<gene>
    <name evidence="10" type="ORF">GDO81_011304</name>
</gene>
<evidence type="ECO:0000313" key="11">
    <source>
        <dbReference type="Proteomes" id="UP000824782"/>
    </source>
</evidence>
<evidence type="ECO:0000256" key="3">
    <source>
        <dbReference type="ARBA" id="ARBA00012925"/>
    </source>
</evidence>
<dbReference type="PROSITE" id="PS00162">
    <property type="entry name" value="ALPHA_CA_1"/>
    <property type="match status" value="1"/>
</dbReference>
<sequence length="310" mass="35237">MDMPPHEDKAINELLSEKIMLPASDLKEGQRGQSVCGSLSDARPSKIIHRLGRSPDMGVSTSRNEHCRPRQSPINIYTKKVRYDSSLRPLYIYYDPKSSRRLVNVGHCFNVEFEDNNDKSVVSDGPLTGYYRLRQLHFHWGSSDQDGSEHVIDGQTYPAELHIVHWNAQKYPSFDEAVKHPDGLAVIGVLLKIGEANPVIQNIINNLDKVKTKNKECPFTQLDVSSLLPNDRNYWTYQGSLTTPPYSECVTWIVLQEAILISSEQLFHFRGLLCTSESEKPTCILENHRPIQPLEARVVRSSSKNKTIRP</sequence>
<evidence type="ECO:0000256" key="2">
    <source>
        <dbReference type="ARBA" id="ARBA00010718"/>
    </source>
</evidence>
<comment type="caution">
    <text evidence="10">The sequence shown here is derived from an EMBL/GenBank/DDBJ whole genome shotgun (WGS) entry which is preliminary data.</text>
</comment>
<keyword evidence="11" id="KW-1185">Reference proteome</keyword>
<dbReference type="PANTHER" id="PTHR18952">
    <property type="entry name" value="CARBONIC ANHYDRASE"/>
    <property type="match status" value="1"/>
</dbReference>
<keyword evidence="6 8" id="KW-0456">Lyase</keyword>
<dbReference type="SMART" id="SM01057">
    <property type="entry name" value="Carb_anhydrase"/>
    <property type="match status" value="1"/>
</dbReference>
<comment type="cofactor">
    <cofactor evidence="1 8">
        <name>Zn(2+)</name>
        <dbReference type="ChEBI" id="CHEBI:29105"/>
    </cofactor>
</comment>
<dbReference type="InterPro" id="IPR023561">
    <property type="entry name" value="Carbonic_anhydrase_a-class"/>
</dbReference>
<dbReference type="Gene3D" id="3.10.200.10">
    <property type="entry name" value="Alpha carbonic anhydrase"/>
    <property type="match status" value="1"/>
</dbReference>
<dbReference type="PROSITE" id="PS51144">
    <property type="entry name" value="ALPHA_CA_2"/>
    <property type="match status" value="1"/>
</dbReference>
<reference evidence="10" key="1">
    <citation type="thesis" date="2020" institute="ProQuest LLC" country="789 East Eisenhower Parkway, Ann Arbor, MI, USA">
        <title>Comparative Genomics and Chromosome Evolution.</title>
        <authorList>
            <person name="Mudd A.B."/>
        </authorList>
    </citation>
    <scope>NUCLEOTIDE SEQUENCE</scope>
    <source>
        <strain evidence="10">237g6f4</strain>
        <tissue evidence="10">Blood</tissue>
    </source>
</reference>
<organism evidence="10 11">
    <name type="scientific">Engystomops pustulosus</name>
    <name type="common">Tungara frog</name>
    <name type="synonym">Physalaemus pustulosus</name>
    <dbReference type="NCBI Taxonomy" id="76066"/>
    <lineage>
        <taxon>Eukaryota</taxon>
        <taxon>Metazoa</taxon>
        <taxon>Chordata</taxon>
        <taxon>Craniata</taxon>
        <taxon>Vertebrata</taxon>
        <taxon>Euteleostomi</taxon>
        <taxon>Amphibia</taxon>
        <taxon>Batrachia</taxon>
        <taxon>Anura</taxon>
        <taxon>Neobatrachia</taxon>
        <taxon>Hyloidea</taxon>
        <taxon>Leptodactylidae</taxon>
        <taxon>Leiuperinae</taxon>
        <taxon>Engystomops</taxon>
    </lineage>
</organism>
<evidence type="ECO:0000256" key="7">
    <source>
        <dbReference type="ARBA" id="ARBA00048348"/>
    </source>
</evidence>
<dbReference type="InterPro" id="IPR001148">
    <property type="entry name" value="CA_dom"/>
</dbReference>
<name>A0AAV7BDC4_ENGPU</name>
<dbReference type="GO" id="GO:0005737">
    <property type="term" value="C:cytoplasm"/>
    <property type="evidence" value="ECO:0007669"/>
    <property type="project" value="TreeGrafter"/>
</dbReference>
<evidence type="ECO:0000313" key="10">
    <source>
        <dbReference type="EMBL" id="KAG8570534.1"/>
    </source>
</evidence>
<dbReference type="AlphaFoldDB" id="A0AAV7BDC4"/>
<feature type="domain" description="Alpha-carbonic anhydrase" evidence="9">
    <location>
        <begin position="49"/>
        <end position="303"/>
    </location>
</feature>
<evidence type="ECO:0000256" key="1">
    <source>
        <dbReference type="ARBA" id="ARBA00001947"/>
    </source>
</evidence>
<proteinExistence type="inferred from homology"/>
<dbReference type="GO" id="GO:0008270">
    <property type="term" value="F:zinc ion binding"/>
    <property type="evidence" value="ECO:0007669"/>
    <property type="project" value="UniProtKB-UniRule"/>
</dbReference>